<evidence type="ECO:0000256" key="2">
    <source>
        <dbReference type="SAM" id="Phobius"/>
    </source>
</evidence>
<gene>
    <name evidence="3" type="ORF">J3D65DRAFT_439371</name>
</gene>
<organism evidence="3 4">
    <name type="scientific">Phyllosticta citribraziliensis</name>
    <dbReference type="NCBI Taxonomy" id="989973"/>
    <lineage>
        <taxon>Eukaryota</taxon>
        <taxon>Fungi</taxon>
        <taxon>Dikarya</taxon>
        <taxon>Ascomycota</taxon>
        <taxon>Pezizomycotina</taxon>
        <taxon>Dothideomycetes</taxon>
        <taxon>Dothideomycetes incertae sedis</taxon>
        <taxon>Botryosphaeriales</taxon>
        <taxon>Phyllostictaceae</taxon>
        <taxon>Phyllosticta</taxon>
    </lineage>
</organism>
<dbReference type="GeneID" id="92029149"/>
<dbReference type="EMBL" id="JBBPEH010000008">
    <property type="protein sequence ID" value="KAK7535108.1"/>
    <property type="molecule type" value="Genomic_DNA"/>
</dbReference>
<proteinExistence type="predicted"/>
<feature type="compositionally biased region" description="Basic residues" evidence="1">
    <location>
        <begin position="32"/>
        <end position="46"/>
    </location>
</feature>
<keyword evidence="2" id="KW-0472">Membrane</keyword>
<accession>A0ABR1LIR0</accession>
<reference evidence="3 4" key="1">
    <citation type="submission" date="2024-04" db="EMBL/GenBank/DDBJ databases">
        <title>Phyllosticta paracitricarpa is synonymous to the EU quarantine fungus P. citricarpa based on phylogenomic analyses.</title>
        <authorList>
            <consortium name="Lawrence Berkeley National Laboratory"/>
            <person name="Van ingen-buijs V.A."/>
            <person name="Van westerhoven A.C."/>
            <person name="Haridas S."/>
            <person name="Skiadas P."/>
            <person name="Martin F."/>
            <person name="Groenewald J.Z."/>
            <person name="Crous P.W."/>
            <person name="Seidl M.F."/>
        </authorList>
    </citation>
    <scope>NUCLEOTIDE SEQUENCE [LARGE SCALE GENOMIC DNA]</scope>
    <source>
        <strain evidence="3 4">CPC 17464</strain>
    </source>
</reference>
<evidence type="ECO:0000256" key="1">
    <source>
        <dbReference type="SAM" id="MobiDB-lite"/>
    </source>
</evidence>
<sequence>MGTEQSRIYTSDGYNTPKDMGEKKNRMSRAWSRARRTTTTYRRSKRWKQEAPTSPHRSRCCLKRRASQGTQRAFRLSGGYVVYVPAKSDRFFFWAQPCLKVTHTPLQLQLPTYTTLMGRRLHNRYVCLLELFCRGGCFLFQVMLSLFDYISLVGMVWHLSQAALQRKEIKHFKVSFRCIVHCAGGTDAFVPSYCDICSTELRTLSSVLFGYNTEPHSSFARLRPVS</sequence>
<dbReference type="RefSeq" id="XP_066653833.1">
    <property type="nucleotide sequence ID" value="XM_066796243.1"/>
</dbReference>
<feature type="region of interest" description="Disordered" evidence="1">
    <location>
        <begin position="1"/>
        <end position="59"/>
    </location>
</feature>
<comment type="caution">
    <text evidence="3">The sequence shown here is derived from an EMBL/GenBank/DDBJ whole genome shotgun (WGS) entry which is preliminary data.</text>
</comment>
<feature type="compositionally biased region" description="Polar residues" evidence="1">
    <location>
        <begin position="1"/>
        <end position="14"/>
    </location>
</feature>
<name>A0ABR1LIR0_9PEZI</name>
<evidence type="ECO:0000313" key="3">
    <source>
        <dbReference type="EMBL" id="KAK7535108.1"/>
    </source>
</evidence>
<evidence type="ECO:0000313" key="4">
    <source>
        <dbReference type="Proteomes" id="UP001360953"/>
    </source>
</evidence>
<keyword evidence="2" id="KW-1133">Transmembrane helix</keyword>
<keyword evidence="2" id="KW-0812">Transmembrane</keyword>
<feature type="transmembrane region" description="Helical" evidence="2">
    <location>
        <begin position="138"/>
        <end position="160"/>
    </location>
</feature>
<keyword evidence="4" id="KW-1185">Reference proteome</keyword>
<dbReference type="Proteomes" id="UP001360953">
    <property type="component" value="Unassembled WGS sequence"/>
</dbReference>
<protein>
    <submittedName>
        <fullName evidence="3">Uncharacterized protein</fullName>
    </submittedName>
</protein>